<sequence>MSFEPDQGDTSVERLTPIVRRLVLFRHGQTEYNVARRMQGHLNTELSEVGVAQAARAAKVLAARSPRMILSSDLNRAYDTALALGAETGLDVITDSRLRETHLGYWQGLTHHEVDAAMPGARRIWRDDATWTPPGGESRVDVAARAVPVVTELVDEIHDWGQGDRPESPVVLVAHGGVIAAMTARLLDLPVANWPVLGGLANTSWVQLSGHSLPGEKPTWRLDVWNALDVWNHAPDTADPGVQ</sequence>
<organism evidence="2 3">
    <name type="scientific">Gordonia alkaliphila</name>
    <dbReference type="NCBI Taxonomy" id="1053547"/>
    <lineage>
        <taxon>Bacteria</taxon>
        <taxon>Bacillati</taxon>
        <taxon>Actinomycetota</taxon>
        <taxon>Actinomycetes</taxon>
        <taxon>Mycobacteriales</taxon>
        <taxon>Gordoniaceae</taxon>
        <taxon>Gordonia</taxon>
    </lineage>
</organism>
<dbReference type="Pfam" id="PF00300">
    <property type="entry name" value="His_Phos_1"/>
    <property type="match status" value="1"/>
</dbReference>
<dbReference type="Proteomes" id="UP001500822">
    <property type="component" value="Unassembled WGS sequence"/>
</dbReference>
<evidence type="ECO:0000313" key="2">
    <source>
        <dbReference type="EMBL" id="GAA4746236.1"/>
    </source>
</evidence>
<reference evidence="3" key="1">
    <citation type="journal article" date="2019" name="Int. J. Syst. Evol. Microbiol.">
        <title>The Global Catalogue of Microorganisms (GCM) 10K type strain sequencing project: providing services to taxonomists for standard genome sequencing and annotation.</title>
        <authorList>
            <consortium name="The Broad Institute Genomics Platform"/>
            <consortium name="The Broad Institute Genome Sequencing Center for Infectious Disease"/>
            <person name="Wu L."/>
            <person name="Ma J."/>
        </authorList>
    </citation>
    <scope>NUCLEOTIDE SEQUENCE [LARGE SCALE GENOMIC DNA]</scope>
    <source>
        <strain evidence="3">JCM 18077</strain>
    </source>
</reference>
<keyword evidence="1" id="KW-0378">Hydrolase</keyword>
<evidence type="ECO:0000256" key="1">
    <source>
        <dbReference type="ARBA" id="ARBA00022801"/>
    </source>
</evidence>
<protein>
    <submittedName>
        <fullName evidence="2">Glucosyl-3-phosphoglycerate phosphatase</fullName>
    </submittedName>
</protein>
<dbReference type="SMART" id="SM00855">
    <property type="entry name" value="PGAM"/>
    <property type="match status" value="1"/>
</dbReference>
<name>A0ABP8Z543_9ACTN</name>
<proteinExistence type="predicted"/>
<dbReference type="Gene3D" id="3.40.50.1240">
    <property type="entry name" value="Phosphoglycerate mutase-like"/>
    <property type="match status" value="1"/>
</dbReference>
<dbReference type="InterPro" id="IPR013078">
    <property type="entry name" value="His_Pase_superF_clade-1"/>
</dbReference>
<dbReference type="PROSITE" id="PS00175">
    <property type="entry name" value="PG_MUTASE"/>
    <property type="match status" value="1"/>
</dbReference>
<dbReference type="InterPro" id="IPR001345">
    <property type="entry name" value="PG/BPGM_mutase_AS"/>
</dbReference>
<dbReference type="InterPro" id="IPR029033">
    <property type="entry name" value="His_PPase_superfam"/>
</dbReference>
<comment type="caution">
    <text evidence="2">The sequence shown here is derived from an EMBL/GenBank/DDBJ whole genome shotgun (WGS) entry which is preliminary data.</text>
</comment>
<dbReference type="RefSeq" id="WP_345312982.1">
    <property type="nucleotide sequence ID" value="NZ_BAABIE010000005.1"/>
</dbReference>
<dbReference type="InterPro" id="IPR051695">
    <property type="entry name" value="Phosphoglycerate_Mutase"/>
</dbReference>
<gene>
    <name evidence="2" type="primary">gpgP</name>
    <name evidence="2" type="ORF">GCM10023217_14760</name>
</gene>
<dbReference type="CDD" id="cd07067">
    <property type="entry name" value="HP_PGM_like"/>
    <property type="match status" value="1"/>
</dbReference>
<dbReference type="EMBL" id="BAABIE010000005">
    <property type="protein sequence ID" value="GAA4746236.1"/>
    <property type="molecule type" value="Genomic_DNA"/>
</dbReference>
<evidence type="ECO:0000313" key="3">
    <source>
        <dbReference type="Proteomes" id="UP001500822"/>
    </source>
</evidence>
<accession>A0ABP8Z543</accession>
<dbReference type="PANTHER" id="PTHR46517:SF1">
    <property type="entry name" value="FRUCTOSE-2,6-BISPHOSPHATASE TIGAR"/>
    <property type="match status" value="1"/>
</dbReference>
<dbReference type="PANTHER" id="PTHR46517">
    <property type="entry name" value="FRUCTOSE-2,6-BISPHOSPHATASE TIGAR"/>
    <property type="match status" value="1"/>
</dbReference>
<keyword evidence="3" id="KW-1185">Reference proteome</keyword>
<dbReference type="SUPFAM" id="SSF53254">
    <property type="entry name" value="Phosphoglycerate mutase-like"/>
    <property type="match status" value="1"/>
</dbReference>